<proteinExistence type="inferred from homology"/>
<keyword evidence="2 9" id="KW-1003">Cell membrane</keyword>
<dbReference type="Proteomes" id="UP000199165">
    <property type="component" value="Unassembled WGS sequence"/>
</dbReference>
<comment type="catalytic activity">
    <reaction evidence="9">
        <text>Release of signal peptides from bacterial membrane prolipoproteins. Hydrolyzes -Xaa-Yaa-Zaa-|-(S,diacylglyceryl)Cys-, in which Xaa is hydrophobic (preferably Leu), and Yaa (Ala or Ser) and Zaa (Gly or Ala) have small, neutral side chains.</text>
        <dbReference type="EC" id="3.4.23.36"/>
    </reaction>
</comment>
<feature type="region of interest" description="Disordered" evidence="11">
    <location>
        <begin position="1"/>
        <end position="27"/>
    </location>
</feature>
<sequence>MSDEHHTTDPSGSARSAPGSTTERRGPPRPRLLVLLFGIAVVLIGADAITKSLAVAELEDREPVKLFGGALYLVLFRNPGAAFNIGTGLTWLLALLAIVVIGAIVWFAPKLRSTGWAVGIGLVLGGACGNLVDRIFREPAPLRGHVIDFLSVFAPDGSVWPVFNLADSGIVCGGVLIVLLALLGYDYDGTVHRRGAERTTTGDSGDHPAEGERGEAADDRSTERGRASPGSAEEQRRDDDEGSS</sequence>
<feature type="transmembrane region" description="Helical" evidence="9">
    <location>
        <begin position="165"/>
        <end position="185"/>
    </location>
</feature>
<keyword evidence="5 9" id="KW-0064">Aspartyl protease</keyword>
<keyword evidence="13" id="KW-1185">Reference proteome</keyword>
<feature type="compositionally biased region" description="Polar residues" evidence="11">
    <location>
        <begin position="9"/>
        <end position="21"/>
    </location>
</feature>
<dbReference type="HAMAP" id="MF_00161">
    <property type="entry name" value="LspA"/>
    <property type="match status" value="1"/>
</dbReference>
<feature type="compositionally biased region" description="Basic and acidic residues" evidence="11">
    <location>
        <begin position="204"/>
        <end position="226"/>
    </location>
</feature>
<dbReference type="EMBL" id="FPAT01000005">
    <property type="protein sequence ID" value="SFT66739.1"/>
    <property type="molecule type" value="Genomic_DNA"/>
</dbReference>
<evidence type="ECO:0000256" key="11">
    <source>
        <dbReference type="SAM" id="MobiDB-lite"/>
    </source>
</evidence>
<dbReference type="NCBIfam" id="TIGR00077">
    <property type="entry name" value="lspA"/>
    <property type="match status" value="1"/>
</dbReference>
<keyword evidence="3 9" id="KW-0645">Protease</keyword>
<evidence type="ECO:0000313" key="13">
    <source>
        <dbReference type="Proteomes" id="UP000199165"/>
    </source>
</evidence>
<evidence type="ECO:0000256" key="6">
    <source>
        <dbReference type="ARBA" id="ARBA00022801"/>
    </source>
</evidence>
<dbReference type="PRINTS" id="PR00781">
    <property type="entry name" value="LIPOSIGPTASE"/>
</dbReference>
<feature type="transmembrane region" description="Helical" evidence="9">
    <location>
        <begin position="81"/>
        <end position="107"/>
    </location>
</feature>
<feature type="active site" evidence="9">
    <location>
        <position position="148"/>
    </location>
</feature>
<dbReference type="GO" id="GO:0006508">
    <property type="term" value="P:proteolysis"/>
    <property type="evidence" value="ECO:0007669"/>
    <property type="project" value="UniProtKB-KW"/>
</dbReference>
<dbReference type="STRING" id="995060.SAMN04487904_105233"/>
<reference evidence="13" key="1">
    <citation type="submission" date="2016-10" db="EMBL/GenBank/DDBJ databases">
        <authorList>
            <person name="Varghese N."/>
            <person name="Submissions S."/>
        </authorList>
    </citation>
    <scope>NUCLEOTIDE SEQUENCE [LARGE SCALE GENOMIC DNA]</scope>
    <source>
        <strain evidence="13">DSM 45501</strain>
    </source>
</reference>
<dbReference type="InterPro" id="IPR001872">
    <property type="entry name" value="Peptidase_A8"/>
</dbReference>
<dbReference type="EC" id="3.4.23.36" evidence="9"/>
<comment type="similarity">
    <text evidence="1 9 10">Belongs to the peptidase A8 family.</text>
</comment>
<keyword evidence="7 9" id="KW-1133">Transmembrane helix</keyword>
<dbReference type="AlphaFoldDB" id="A0A1I6ZVN5"/>
<evidence type="ECO:0000256" key="7">
    <source>
        <dbReference type="ARBA" id="ARBA00022989"/>
    </source>
</evidence>
<dbReference type="PANTHER" id="PTHR33695">
    <property type="entry name" value="LIPOPROTEIN SIGNAL PEPTIDASE"/>
    <property type="match status" value="1"/>
</dbReference>
<evidence type="ECO:0000256" key="5">
    <source>
        <dbReference type="ARBA" id="ARBA00022750"/>
    </source>
</evidence>
<keyword evidence="8 9" id="KW-0472">Membrane</keyword>
<feature type="compositionally biased region" description="Basic and acidic residues" evidence="11">
    <location>
        <begin position="233"/>
        <end position="244"/>
    </location>
</feature>
<feature type="transmembrane region" description="Helical" evidence="9">
    <location>
        <begin position="32"/>
        <end position="50"/>
    </location>
</feature>
<feature type="active site" evidence="9">
    <location>
        <position position="167"/>
    </location>
</feature>
<feature type="region of interest" description="Disordered" evidence="11">
    <location>
        <begin position="195"/>
        <end position="244"/>
    </location>
</feature>
<keyword evidence="6 9" id="KW-0378">Hydrolase</keyword>
<accession>A0A1I6ZVN5</accession>
<feature type="transmembrane region" description="Helical" evidence="9">
    <location>
        <begin position="114"/>
        <end position="132"/>
    </location>
</feature>
<evidence type="ECO:0000256" key="1">
    <source>
        <dbReference type="ARBA" id="ARBA00006139"/>
    </source>
</evidence>
<evidence type="ECO:0000256" key="10">
    <source>
        <dbReference type="RuleBase" id="RU004181"/>
    </source>
</evidence>
<evidence type="ECO:0000256" key="2">
    <source>
        <dbReference type="ARBA" id="ARBA00022475"/>
    </source>
</evidence>
<dbReference type="GO" id="GO:0004190">
    <property type="term" value="F:aspartic-type endopeptidase activity"/>
    <property type="evidence" value="ECO:0007669"/>
    <property type="project" value="UniProtKB-UniRule"/>
</dbReference>
<comment type="pathway">
    <text evidence="9">Protein modification; lipoprotein biosynthesis (signal peptide cleavage).</text>
</comment>
<dbReference type="GO" id="GO:0005886">
    <property type="term" value="C:plasma membrane"/>
    <property type="evidence" value="ECO:0007669"/>
    <property type="project" value="UniProtKB-SubCell"/>
</dbReference>
<protein>
    <recommendedName>
        <fullName evidence="9">Lipoprotein signal peptidase</fullName>
        <ecNumber evidence="9">3.4.23.36</ecNumber>
    </recommendedName>
    <alternativeName>
        <fullName evidence="9">Prolipoprotein signal peptidase</fullName>
    </alternativeName>
    <alternativeName>
        <fullName evidence="9">Signal peptidase II</fullName>
        <shortName evidence="9">SPase II</shortName>
    </alternativeName>
</protein>
<evidence type="ECO:0000256" key="8">
    <source>
        <dbReference type="ARBA" id="ARBA00023136"/>
    </source>
</evidence>
<evidence type="ECO:0000256" key="9">
    <source>
        <dbReference type="HAMAP-Rule" id="MF_00161"/>
    </source>
</evidence>
<dbReference type="Pfam" id="PF01252">
    <property type="entry name" value="Peptidase_A8"/>
    <property type="match status" value="1"/>
</dbReference>
<gene>
    <name evidence="9" type="primary">lspA</name>
    <name evidence="12" type="ORF">SAMN04487904_105233</name>
</gene>
<evidence type="ECO:0000256" key="4">
    <source>
        <dbReference type="ARBA" id="ARBA00022692"/>
    </source>
</evidence>
<comment type="function">
    <text evidence="9">This protein specifically catalyzes the removal of signal peptides from prolipoproteins.</text>
</comment>
<name>A0A1I6ZVN5_9ACTN</name>
<comment type="subcellular location">
    <subcellularLocation>
        <location evidence="9">Cell membrane</location>
        <topology evidence="9">Multi-pass membrane protein</topology>
    </subcellularLocation>
</comment>
<evidence type="ECO:0000313" key="12">
    <source>
        <dbReference type="EMBL" id="SFT66739.1"/>
    </source>
</evidence>
<dbReference type="RefSeq" id="WP_175530064.1">
    <property type="nucleotide sequence ID" value="NZ_FPAT01000005.1"/>
</dbReference>
<dbReference type="PANTHER" id="PTHR33695:SF1">
    <property type="entry name" value="LIPOPROTEIN SIGNAL PEPTIDASE"/>
    <property type="match status" value="1"/>
</dbReference>
<organism evidence="12 13">
    <name type="scientific">Actinopolyspora righensis</name>
    <dbReference type="NCBI Taxonomy" id="995060"/>
    <lineage>
        <taxon>Bacteria</taxon>
        <taxon>Bacillati</taxon>
        <taxon>Actinomycetota</taxon>
        <taxon>Actinomycetes</taxon>
        <taxon>Actinopolysporales</taxon>
        <taxon>Actinopolysporaceae</taxon>
        <taxon>Actinopolyspora</taxon>
        <taxon>Actinopolyspora alba group</taxon>
    </lineage>
</organism>
<evidence type="ECO:0000256" key="3">
    <source>
        <dbReference type="ARBA" id="ARBA00022670"/>
    </source>
</evidence>
<keyword evidence="4 9" id="KW-0812">Transmembrane</keyword>
<dbReference type="UniPathway" id="UPA00665"/>